<dbReference type="SUPFAM" id="SSF56954">
    <property type="entry name" value="Outer membrane efflux proteins (OEP)"/>
    <property type="match status" value="1"/>
</dbReference>
<dbReference type="GeneID" id="78400948"/>
<gene>
    <name evidence="8" type="ORF">FH779_05750</name>
</gene>
<dbReference type="GO" id="GO:1990281">
    <property type="term" value="C:efflux pump complex"/>
    <property type="evidence" value="ECO:0007669"/>
    <property type="project" value="TreeGrafter"/>
</dbReference>
<dbReference type="RefSeq" id="WP_180906351.1">
    <property type="nucleotide sequence ID" value="NZ_CP040908.1"/>
</dbReference>
<keyword evidence="7" id="KW-0998">Cell outer membrane</keyword>
<evidence type="ECO:0000313" key="8">
    <source>
        <dbReference type="EMBL" id="QLL57610.1"/>
    </source>
</evidence>
<keyword evidence="3" id="KW-0813">Transport</keyword>
<dbReference type="Gene3D" id="1.20.1600.10">
    <property type="entry name" value="Outer membrane efflux proteins (OEP)"/>
    <property type="match status" value="1"/>
</dbReference>
<evidence type="ECO:0000256" key="3">
    <source>
        <dbReference type="ARBA" id="ARBA00022448"/>
    </source>
</evidence>
<dbReference type="PANTHER" id="PTHR30026:SF20">
    <property type="entry name" value="OUTER MEMBRANE PROTEIN TOLC"/>
    <property type="match status" value="1"/>
</dbReference>
<dbReference type="GO" id="GO:0015562">
    <property type="term" value="F:efflux transmembrane transporter activity"/>
    <property type="evidence" value="ECO:0007669"/>
    <property type="project" value="InterPro"/>
</dbReference>
<dbReference type="InterPro" id="IPR051906">
    <property type="entry name" value="TolC-like"/>
</dbReference>
<organism evidence="8 9">
    <name type="scientific">Empedobacter falsenii</name>
    <dbReference type="NCBI Taxonomy" id="343874"/>
    <lineage>
        <taxon>Bacteria</taxon>
        <taxon>Pseudomonadati</taxon>
        <taxon>Bacteroidota</taxon>
        <taxon>Flavobacteriia</taxon>
        <taxon>Flavobacteriales</taxon>
        <taxon>Weeksellaceae</taxon>
        <taxon>Empedobacter</taxon>
    </lineage>
</organism>
<keyword evidence="6" id="KW-0472">Membrane</keyword>
<sequence length="432" mass="48581">MLQRKYKTFVKAFVCALAVLQGTDNLFAQQQLSLAESKELALKNNHRIGKAREDVTASRSEKQIADVTAKPKIDASATAFYFGEPLNTMLPEYGFAPMVSVTQPIYTGGKIKYGKQMAETNIEMSNAQQRLVEDDVLLATETAYWIVVQAKEEIKMEKQVKRQLASHYTFLNNQFQAGIIYKNDVLRAKVLQNENEARLQAAENKLILAKKRLIQLTGIEEQTDIDVVGSLSDDEFRNYEMLQSVQVNRPEVDLATSAIKMSELTKNMLRADLKPTVGLSLNGMAAFGKEGINFGNPTKNSMLTYFGMLSVKIPVFDWGSKREKVKQQEANIRSAEYGLRELQSQINVEIEQATLNLQLQANNIDLMQASLIEADENLKLSNDRFQAGTITGEDVLIAETLWQRAYSSMLDAKVRYKIAEAVYHKAIGQIKQ</sequence>
<evidence type="ECO:0000256" key="4">
    <source>
        <dbReference type="ARBA" id="ARBA00022452"/>
    </source>
</evidence>
<dbReference type="GO" id="GO:0015288">
    <property type="term" value="F:porin activity"/>
    <property type="evidence" value="ECO:0007669"/>
    <property type="project" value="TreeGrafter"/>
</dbReference>
<evidence type="ECO:0000256" key="2">
    <source>
        <dbReference type="ARBA" id="ARBA00007613"/>
    </source>
</evidence>
<comment type="similarity">
    <text evidence="2">Belongs to the outer membrane factor (OMF) (TC 1.B.17) family.</text>
</comment>
<protein>
    <submittedName>
        <fullName evidence="8">TolC family protein</fullName>
    </submittedName>
</protein>
<keyword evidence="4" id="KW-1134">Transmembrane beta strand</keyword>
<evidence type="ECO:0000313" key="9">
    <source>
        <dbReference type="Proteomes" id="UP000510643"/>
    </source>
</evidence>
<dbReference type="Proteomes" id="UP000510643">
    <property type="component" value="Chromosome"/>
</dbReference>
<dbReference type="InterPro" id="IPR003423">
    <property type="entry name" value="OMP_efflux"/>
</dbReference>
<keyword evidence="9" id="KW-1185">Reference proteome</keyword>
<dbReference type="PANTHER" id="PTHR30026">
    <property type="entry name" value="OUTER MEMBRANE PROTEIN TOLC"/>
    <property type="match status" value="1"/>
</dbReference>
<dbReference type="Pfam" id="PF02321">
    <property type="entry name" value="OEP"/>
    <property type="match status" value="2"/>
</dbReference>
<evidence type="ECO:0000256" key="7">
    <source>
        <dbReference type="ARBA" id="ARBA00023237"/>
    </source>
</evidence>
<reference evidence="8 9" key="1">
    <citation type="submission" date="2019-06" db="EMBL/GenBank/DDBJ databases">
        <title>Emergence of pandrug resistant Empedobacter falsenii in China.</title>
        <authorList>
            <person name="Dong N."/>
            <person name="Chen S."/>
            <person name="Zhang R."/>
        </authorList>
    </citation>
    <scope>NUCLEOTIDE SEQUENCE [LARGE SCALE GENOMIC DNA]</scope>
    <source>
        <strain evidence="8 9">1681-1</strain>
    </source>
</reference>
<keyword evidence="5" id="KW-0812">Transmembrane</keyword>
<dbReference type="AlphaFoldDB" id="A0A7H9DRD4"/>
<name>A0A7H9DRD4_9FLAO</name>
<evidence type="ECO:0000256" key="1">
    <source>
        <dbReference type="ARBA" id="ARBA00004442"/>
    </source>
</evidence>
<dbReference type="KEGG" id="efal:FH779_05750"/>
<dbReference type="EMBL" id="CP040908">
    <property type="protein sequence ID" value="QLL57610.1"/>
    <property type="molecule type" value="Genomic_DNA"/>
</dbReference>
<proteinExistence type="inferred from homology"/>
<comment type="subcellular location">
    <subcellularLocation>
        <location evidence="1">Cell outer membrane</location>
    </subcellularLocation>
</comment>
<evidence type="ECO:0000256" key="5">
    <source>
        <dbReference type="ARBA" id="ARBA00022692"/>
    </source>
</evidence>
<evidence type="ECO:0000256" key="6">
    <source>
        <dbReference type="ARBA" id="ARBA00023136"/>
    </source>
</evidence>
<dbReference type="GO" id="GO:0009279">
    <property type="term" value="C:cell outer membrane"/>
    <property type="evidence" value="ECO:0007669"/>
    <property type="project" value="UniProtKB-SubCell"/>
</dbReference>
<accession>A0A7H9DRD4</accession>